<proteinExistence type="predicted"/>
<dbReference type="PANTHER" id="PTHR21310:SF37">
    <property type="entry name" value="AMINOGLYCOSIDE PHOSPHOTRANSFERASE DOMAIN-CONTAINING PROTEIN"/>
    <property type="match status" value="1"/>
</dbReference>
<feature type="compositionally biased region" description="Basic residues" evidence="1">
    <location>
        <begin position="17"/>
        <end position="28"/>
    </location>
</feature>
<name>A0A8K0TAW6_9PEZI</name>
<organism evidence="2 3">
    <name type="scientific">Plectosphaerella cucumerina</name>
    <dbReference type="NCBI Taxonomy" id="40658"/>
    <lineage>
        <taxon>Eukaryota</taxon>
        <taxon>Fungi</taxon>
        <taxon>Dikarya</taxon>
        <taxon>Ascomycota</taxon>
        <taxon>Pezizomycotina</taxon>
        <taxon>Sordariomycetes</taxon>
        <taxon>Hypocreomycetidae</taxon>
        <taxon>Glomerellales</taxon>
        <taxon>Plectosphaerellaceae</taxon>
        <taxon>Plectosphaerella</taxon>
    </lineage>
</organism>
<dbReference type="AlphaFoldDB" id="A0A8K0TAW6"/>
<evidence type="ECO:0000256" key="1">
    <source>
        <dbReference type="SAM" id="MobiDB-lite"/>
    </source>
</evidence>
<dbReference type="InterPro" id="IPR051678">
    <property type="entry name" value="AGP_Transferase"/>
</dbReference>
<gene>
    <name evidence="2" type="ORF">B0T11DRAFT_284605</name>
</gene>
<evidence type="ECO:0000313" key="3">
    <source>
        <dbReference type="Proteomes" id="UP000813385"/>
    </source>
</evidence>
<dbReference type="PANTHER" id="PTHR21310">
    <property type="entry name" value="AMINOGLYCOSIDE PHOSPHOTRANSFERASE-RELATED-RELATED"/>
    <property type="match status" value="1"/>
</dbReference>
<dbReference type="EMBL" id="JAGPXD010000004">
    <property type="protein sequence ID" value="KAH7358510.1"/>
    <property type="molecule type" value="Genomic_DNA"/>
</dbReference>
<protein>
    <recommendedName>
        <fullName evidence="4">Aminoglycoside phosphotransferase domain-containing protein</fullName>
    </recommendedName>
</protein>
<dbReference type="Gene3D" id="3.90.1200.10">
    <property type="match status" value="1"/>
</dbReference>
<comment type="caution">
    <text evidence="2">The sequence shown here is derived from an EMBL/GenBank/DDBJ whole genome shotgun (WGS) entry which is preliminary data.</text>
</comment>
<feature type="region of interest" description="Disordered" evidence="1">
    <location>
        <begin position="17"/>
        <end position="38"/>
    </location>
</feature>
<keyword evidence="3" id="KW-1185">Reference proteome</keyword>
<dbReference type="OrthoDB" id="5412996at2759"/>
<reference evidence="2" key="1">
    <citation type="journal article" date="2021" name="Nat. Commun.">
        <title>Genetic determinants of endophytism in the Arabidopsis root mycobiome.</title>
        <authorList>
            <person name="Mesny F."/>
            <person name="Miyauchi S."/>
            <person name="Thiergart T."/>
            <person name="Pickel B."/>
            <person name="Atanasova L."/>
            <person name="Karlsson M."/>
            <person name="Huettel B."/>
            <person name="Barry K.W."/>
            <person name="Haridas S."/>
            <person name="Chen C."/>
            <person name="Bauer D."/>
            <person name="Andreopoulos W."/>
            <person name="Pangilinan J."/>
            <person name="LaButti K."/>
            <person name="Riley R."/>
            <person name="Lipzen A."/>
            <person name="Clum A."/>
            <person name="Drula E."/>
            <person name="Henrissat B."/>
            <person name="Kohler A."/>
            <person name="Grigoriev I.V."/>
            <person name="Martin F.M."/>
            <person name="Hacquard S."/>
        </authorList>
    </citation>
    <scope>NUCLEOTIDE SEQUENCE</scope>
    <source>
        <strain evidence="2">MPI-CAGE-AT-0016</strain>
    </source>
</reference>
<dbReference type="Proteomes" id="UP000813385">
    <property type="component" value="Unassembled WGS sequence"/>
</dbReference>
<accession>A0A8K0TAW6</accession>
<evidence type="ECO:0008006" key="4">
    <source>
        <dbReference type="Google" id="ProtNLM"/>
    </source>
</evidence>
<sequence>MRFERQPTARHRCHVLRPRGPRRPRLGQKRQSDRTCTERNAAQISLSQCGGACRGKVWQSRDTCASPHRRGLQHALQSPHRGKISRYHGPTPVNDPHSVSQEKTVQEAATAAFIAKETQLPIPRLHFYGEDSPVGPYVVMDHVEMHGSVSARLTRPSEDASDPHSLDPMVEEATLDNIWGQIARCYLQLHRLTFPRIGSIVETSHGRYEVAGRPITHNMTDMIRLANIPRSVLPPEGTTYDTAAGWYTALAEMHIAQLLFQHNDAVTSASDCKNKYMARQGFRRLAIQGRLCTFGFSDDTWSAQSSEIPPSTLLPAPSGSQDFHIWGDDFRAGNMLLTESDDIVALIDWEFTYAGPTQFSLDPPWWLFLDRFEMWPGGMENWRETHSMRLKTWLAAMRKAEADTGFHTSTNPLPGPLSAYMEQSWETGRFFLSYASRKSWAFDAVYWRYLDERFFGRRDPGKELWETRLHLLTDAERVAMGPFVEKKLAGAEDRRIVGWEPTEAKRVLSELLFDSERYQSPKKTQPDCLQVLSSLRWMICSHSQSTVAFYTESHP</sequence>
<evidence type="ECO:0000313" key="2">
    <source>
        <dbReference type="EMBL" id="KAH7358510.1"/>
    </source>
</evidence>